<keyword evidence="7" id="KW-0234">DNA repair</keyword>
<keyword evidence="16" id="KW-1185">Reference proteome</keyword>
<evidence type="ECO:0000256" key="9">
    <source>
        <dbReference type="ARBA" id="ARBA00023306"/>
    </source>
</evidence>
<feature type="compositionally biased region" description="Basic and acidic residues" evidence="13">
    <location>
        <begin position="41"/>
        <end position="59"/>
    </location>
</feature>
<dbReference type="SUPFAM" id="SSF46785">
    <property type="entry name" value="Winged helix' DNA-binding domain"/>
    <property type="match status" value="1"/>
</dbReference>
<dbReference type="GO" id="GO:0006357">
    <property type="term" value="P:regulation of transcription by RNA polymerase II"/>
    <property type="evidence" value="ECO:0007669"/>
    <property type="project" value="TreeGrafter"/>
</dbReference>
<feature type="region of interest" description="Disordered" evidence="13">
    <location>
        <begin position="508"/>
        <end position="533"/>
    </location>
</feature>
<name>A0AA35KSQ2_9SAUR</name>
<evidence type="ECO:0000256" key="4">
    <source>
        <dbReference type="ARBA" id="ARBA00023125"/>
    </source>
</evidence>
<dbReference type="GO" id="GO:0005634">
    <property type="term" value="C:nucleus"/>
    <property type="evidence" value="ECO:0007669"/>
    <property type="project" value="UniProtKB-SubCell"/>
</dbReference>
<dbReference type="InterPro" id="IPR047516">
    <property type="entry name" value="FH_FOXM1"/>
</dbReference>
<sequence length="785" mass="86164">MKSSPHRPLILKRRKLSFPHSDAASTLAGDEPSGQNVGSPKQEEAKPKEHGTNKTEPGNREVPVGGIKIIDHPTLSDAQVVAIPANTDVQSIIDALTAKGKESGSNGPSKFILISSGSPRMERREFKNLFKSDEEHSTAHDKAGEDEKYIGQSSALMEELLSMDGREPEENSSAETTSSVLDNSLTNIQWLGNMSSSGLSPCSVKKETEKENQTPKQKAIKAEEGSAASSSTTSWQESFSERPPYSYMAMIQFAINSTEKKRMMLKDIYTWIEDHFPYFKHVAKPGWKNSIRHNLSLHDMFVRETSANGKISFWTIHPEANRYLTLDQVFKPLDVQSPASPGLLESQQKRHIPDLQKSMRGTSGRKNEPQAARRKMKPLLPRVNSYLVPIHFPLSQSVILQPSSKMPLPASQGASETMQSSKPVCIAPKVLPSSEEPTLLPAPIPIKEETCDGELSPFTSQQSIKQDACWISKESFAAALHIKEESDNFHSNTWAPQFLPTVSTKVEPEQLGEPPDIVLPAPPAKQKRPFTALKSPSRSKLDTLVIKRQERQEMGRSRRKQHLALPSSEEPVLLLQPTSRSESCTVGNDPPFATDTHPLESTSQFSCSQGEVIPFKSAIKEMFCKLPISSVPSKAPITTPAPFLATTDPWRLAPFVKETSDLLCSPVRTSPTSLISLQGNLDILGLGSTPLRPSLCDSPQLPLLNAETNDMVSGPLTSSPATSKQSSPELQASALPENHSFLEGLVLDTMNDSLSKILLDVSFPGLEDDNLGTDLSWSQLIPELK</sequence>
<feature type="region of interest" description="Disordered" evidence="13">
    <location>
        <begin position="1"/>
        <end position="68"/>
    </location>
</feature>
<feature type="compositionally biased region" description="Low complexity" evidence="13">
    <location>
        <begin position="225"/>
        <end position="238"/>
    </location>
</feature>
<dbReference type="PROSITE" id="PS50039">
    <property type="entry name" value="FORK_HEAD_3"/>
    <property type="match status" value="1"/>
</dbReference>
<dbReference type="GO" id="GO:0006281">
    <property type="term" value="P:DNA repair"/>
    <property type="evidence" value="ECO:0007669"/>
    <property type="project" value="UniProtKB-KW"/>
</dbReference>
<evidence type="ECO:0000313" key="16">
    <source>
        <dbReference type="Proteomes" id="UP001178461"/>
    </source>
</evidence>
<feature type="compositionally biased region" description="Polar residues" evidence="13">
    <location>
        <begin position="709"/>
        <end position="730"/>
    </location>
</feature>
<comment type="subcellular location">
    <subcellularLocation>
        <location evidence="1 12">Nucleus</location>
    </subcellularLocation>
</comment>
<dbReference type="EMBL" id="OX395134">
    <property type="protein sequence ID" value="CAI5783600.1"/>
    <property type="molecule type" value="Genomic_DNA"/>
</dbReference>
<evidence type="ECO:0000256" key="1">
    <source>
        <dbReference type="ARBA" id="ARBA00004123"/>
    </source>
</evidence>
<dbReference type="PANTHER" id="PTHR46878">
    <property type="entry name" value="FORKHEAD BOX PROTEIN M1"/>
    <property type="match status" value="1"/>
</dbReference>
<dbReference type="GO" id="GO:0003700">
    <property type="term" value="F:DNA-binding transcription factor activity"/>
    <property type="evidence" value="ECO:0007669"/>
    <property type="project" value="InterPro"/>
</dbReference>
<feature type="domain" description="Fork-head" evidence="14">
    <location>
        <begin position="242"/>
        <end position="330"/>
    </location>
</feature>
<keyword evidence="4 12" id="KW-0238">DNA-binding</keyword>
<dbReference type="Pfam" id="PF00250">
    <property type="entry name" value="Forkhead"/>
    <property type="match status" value="1"/>
</dbReference>
<keyword evidence="9" id="KW-0131">Cell cycle</keyword>
<evidence type="ECO:0000256" key="10">
    <source>
        <dbReference type="ARBA" id="ARBA00053415"/>
    </source>
</evidence>
<feature type="region of interest" description="Disordered" evidence="13">
    <location>
        <begin position="709"/>
        <end position="732"/>
    </location>
</feature>
<evidence type="ECO:0000256" key="13">
    <source>
        <dbReference type="SAM" id="MobiDB-lite"/>
    </source>
</evidence>
<organism evidence="15 16">
    <name type="scientific">Podarcis lilfordi</name>
    <name type="common">Lilford's wall lizard</name>
    <dbReference type="NCBI Taxonomy" id="74358"/>
    <lineage>
        <taxon>Eukaryota</taxon>
        <taxon>Metazoa</taxon>
        <taxon>Chordata</taxon>
        <taxon>Craniata</taxon>
        <taxon>Vertebrata</taxon>
        <taxon>Euteleostomi</taxon>
        <taxon>Lepidosauria</taxon>
        <taxon>Squamata</taxon>
        <taxon>Bifurcata</taxon>
        <taxon>Unidentata</taxon>
        <taxon>Episquamata</taxon>
        <taxon>Laterata</taxon>
        <taxon>Lacertibaenia</taxon>
        <taxon>Lacertidae</taxon>
        <taxon>Podarcis</taxon>
    </lineage>
</organism>
<evidence type="ECO:0000256" key="6">
    <source>
        <dbReference type="ARBA" id="ARBA00023163"/>
    </source>
</evidence>
<evidence type="ECO:0000256" key="11">
    <source>
        <dbReference type="ARBA" id="ARBA00072725"/>
    </source>
</evidence>
<dbReference type="InterPro" id="IPR036390">
    <property type="entry name" value="WH_DNA-bd_sf"/>
</dbReference>
<dbReference type="PANTHER" id="PTHR46878:SF1">
    <property type="entry name" value="FORKHEAD BOX PROTEIN M1"/>
    <property type="match status" value="1"/>
</dbReference>
<feature type="DNA-binding region" description="Fork-head" evidence="12">
    <location>
        <begin position="242"/>
        <end position="330"/>
    </location>
</feature>
<feature type="compositionally biased region" description="Basic and acidic residues" evidence="13">
    <location>
        <begin position="204"/>
        <end position="213"/>
    </location>
</feature>
<evidence type="ECO:0000256" key="5">
    <source>
        <dbReference type="ARBA" id="ARBA00023159"/>
    </source>
</evidence>
<dbReference type="CDD" id="cd20029">
    <property type="entry name" value="FH_FOXM"/>
    <property type="match status" value="1"/>
</dbReference>
<dbReference type="PRINTS" id="PR00053">
    <property type="entry name" value="FORKHEAD"/>
</dbReference>
<evidence type="ECO:0000256" key="2">
    <source>
        <dbReference type="ARBA" id="ARBA00022763"/>
    </source>
</evidence>
<dbReference type="GO" id="GO:0042127">
    <property type="term" value="P:regulation of cell population proliferation"/>
    <property type="evidence" value="ECO:0007669"/>
    <property type="project" value="TreeGrafter"/>
</dbReference>
<evidence type="ECO:0000256" key="8">
    <source>
        <dbReference type="ARBA" id="ARBA00023242"/>
    </source>
</evidence>
<dbReference type="Proteomes" id="UP001178461">
    <property type="component" value="Chromosome 9"/>
</dbReference>
<dbReference type="GO" id="GO:0000977">
    <property type="term" value="F:RNA polymerase II transcription regulatory region sequence-specific DNA binding"/>
    <property type="evidence" value="ECO:0007669"/>
    <property type="project" value="TreeGrafter"/>
</dbReference>
<reference evidence="15" key="1">
    <citation type="submission" date="2022-12" db="EMBL/GenBank/DDBJ databases">
        <authorList>
            <person name="Alioto T."/>
            <person name="Alioto T."/>
            <person name="Gomez Garrido J."/>
        </authorList>
    </citation>
    <scope>NUCLEOTIDE SEQUENCE</scope>
</reference>
<dbReference type="InterPro" id="IPR030456">
    <property type="entry name" value="TF_fork_head_CS_2"/>
</dbReference>
<keyword evidence="2" id="KW-0227">DNA damage</keyword>
<protein>
    <recommendedName>
        <fullName evidence="11">Forkhead box protein M1</fullName>
    </recommendedName>
</protein>
<dbReference type="PROSITE" id="PS00658">
    <property type="entry name" value="FORK_HEAD_2"/>
    <property type="match status" value="1"/>
</dbReference>
<evidence type="ECO:0000259" key="14">
    <source>
        <dbReference type="PROSITE" id="PS50039"/>
    </source>
</evidence>
<keyword evidence="5" id="KW-0010">Activator</keyword>
<evidence type="ECO:0000256" key="7">
    <source>
        <dbReference type="ARBA" id="ARBA00023204"/>
    </source>
</evidence>
<dbReference type="AlphaFoldDB" id="A0AA35KSQ2"/>
<evidence type="ECO:0000313" key="15">
    <source>
        <dbReference type="EMBL" id="CAI5783600.1"/>
    </source>
</evidence>
<dbReference type="InterPro" id="IPR001766">
    <property type="entry name" value="Fork_head_dom"/>
</dbReference>
<keyword evidence="3" id="KW-0805">Transcription regulation</keyword>
<proteinExistence type="predicted"/>
<evidence type="ECO:0000256" key="3">
    <source>
        <dbReference type="ARBA" id="ARBA00023015"/>
    </source>
</evidence>
<dbReference type="SMART" id="SM00339">
    <property type="entry name" value="FH"/>
    <property type="match status" value="1"/>
</dbReference>
<dbReference type="InterPro" id="IPR036388">
    <property type="entry name" value="WH-like_DNA-bd_sf"/>
</dbReference>
<dbReference type="PROSITE" id="PS00657">
    <property type="entry name" value="FORK_HEAD_1"/>
    <property type="match status" value="1"/>
</dbReference>
<keyword evidence="8 12" id="KW-0539">Nucleus</keyword>
<feature type="region of interest" description="Disordered" evidence="13">
    <location>
        <begin position="197"/>
        <end position="238"/>
    </location>
</feature>
<gene>
    <name evidence="15" type="ORF">PODLI_1B036658</name>
</gene>
<evidence type="ECO:0000256" key="12">
    <source>
        <dbReference type="PROSITE-ProRule" id="PRU00089"/>
    </source>
</evidence>
<dbReference type="InterPro" id="IPR018122">
    <property type="entry name" value="TF_fork_head_CS_1"/>
</dbReference>
<dbReference type="GO" id="GO:0000086">
    <property type="term" value="P:G2/M transition of mitotic cell cycle"/>
    <property type="evidence" value="ECO:0007669"/>
    <property type="project" value="InterPro"/>
</dbReference>
<dbReference type="Gene3D" id="1.10.10.10">
    <property type="entry name" value="Winged helix-like DNA-binding domain superfamily/Winged helix DNA-binding domain"/>
    <property type="match status" value="1"/>
</dbReference>
<dbReference type="FunFam" id="1.10.10.10:FF:000245">
    <property type="entry name" value="forkhead box protein M1 isoform X2"/>
    <property type="match status" value="1"/>
</dbReference>
<comment type="function">
    <text evidence="10">Transcription factor regulating the expression of cell cycle genes essential for DNA replication and mitosis. Plays a role in the control of cell proliferation. Also plays a role in DNA break repair, participating in the DNA damage checkpoint response. Promotes transcription of PHB2.</text>
</comment>
<accession>A0AA35KSQ2</accession>
<keyword evidence="6" id="KW-0804">Transcription</keyword>
<dbReference type="InterPro" id="IPR042839">
    <property type="entry name" value="FOXM1"/>
</dbReference>